<organism evidence="4">
    <name type="scientific">Gongylonema pulchrum</name>
    <dbReference type="NCBI Taxonomy" id="637853"/>
    <lineage>
        <taxon>Eukaryota</taxon>
        <taxon>Metazoa</taxon>
        <taxon>Ecdysozoa</taxon>
        <taxon>Nematoda</taxon>
        <taxon>Chromadorea</taxon>
        <taxon>Rhabditida</taxon>
        <taxon>Spirurina</taxon>
        <taxon>Spiruromorpha</taxon>
        <taxon>Spiruroidea</taxon>
        <taxon>Gongylonematidae</taxon>
        <taxon>Gongylonema</taxon>
    </lineage>
</organism>
<dbReference type="InterPro" id="IPR000300">
    <property type="entry name" value="IPPc"/>
</dbReference>
<dbReference type="AlphaFoldDB" id="A0A183DN60"/>
<dbReference type="InterPro" id="IPR036691">
    <property type="entry name" value="Endo/exonu/phosph_ase_sf"/>
</dbReference>
<sequence>LNFRYASLRTASILIATFNVNGRSPSLDGIPNWLTYEWNVVIARSFPKDADYDLIREIRLVGILLAVYRRVGSKIRLRPAEIDVCMVPTGREGMGNKGGVAISMHMNDTRVCFVNAHFAAHLEKNEQRIRDYRHIANTIRFLKSGRRLFDHDAVFWFGDLNFRLETNGGLNTAQLRLLCADENAFRDMIVYDQLKEVMRLKLAFEYFHEPAVLDFRPTFKYDLNSYDWDSRLVI</sequence>
<reference evidence="4" key="1">
    <citation type="submission" date="2016-06" db="UniProtKB">
        <authorList>
            <consortium name="WormBaseParasite"/>
        </authorList>
    </citation>
    <scope>IDENTIFICATION</scope>
</reference>
<evidence type="ECO:0000259" key="1">
    <source>
        <dbReference type="SMART" id="SM00128"/>
    </source>
</evidence>
<proteinExistence type="predicted"/>
<dbReference type="SMART" id="SM00128">
    <property type="entry name" value="IPPc"/>
    <property type="match status" value="1"/>
</dbReference>
<dbReference type="WBParaSite" id="GPUH_0001016401-mRNA-1">
    <property type="protein sequence ID" value="GPUH_0001016401-mRNA-1"/>
    <property type="gene ID" value="GPUH_0001016401"/>
</dbReference>
<accession>A0A183DN60</accession>
<evidence type="ECO:0000313" key="3">
    <source>
        <dbReference type="Proteomes" id="UP000271098"/>
    </source>
</evidence>
<dbReference type="Pfam" id="PF22669">
    <property type="entry name" value="Exo_endo_phos2"/>
    <property type="match status" value="1"/>
</dbReference>
<dbReference type="GO" id="GO:0004439">
    <property type="term" value="F:phosphatidylinositol-4,5-bisphosphate 5-phosphatase activity"/>
    <property type="evidence" value="ECO:0007669"/>
    <property type="project" value="TreeGrafter"/>
</dbReference>
<dbReference type="PANTHER" id="PTHR11200:SF300">
    <property type="entry name" value="TYPE II INOSITOL 1,4,5-TRISPHOSPHATE 5-PHOSPHATASE"/>
    <property type="match status" value="1"/>
</dbReference>
<dbReference type="Proteomes" id="UP000271098">
    <property type="component" value="Unassembled WGS sequence"/>
</dbReference>
<evidence type="ECO:0000313" key="2">
    <source>
        <dbReference type="EMBL" id="VDN17053.1"/>
    </source>
</evidence>
<feature type="domain" description="Inositol polyphosphate-related phosphatase" evidence="1">
    <location>
        <begin position="9"/>
        <end position="234"/>
    </location>
</feature>
<dbReference type="InterPro" id="IPR046985">
    <property type="entry name" value="IP5"/>
</dbReference>
<dbReference type="GO" id="GO:0046856">
    <property type="term" value="P:phosphatidylinositol dephosphorylation"/>
    <property type="evidence" value="ECO:0007669"/>
    <property type="project" value="InterPro"/>
</dbReference>
<keyword evidence="3" id="KW-1185">Reference proteome</keyword>
<gene>
    <name evidence="2" type="ORF">GPUH_LOCUS10151</name>
</gene>
<dbReference type="PANTHER" id="PTHR11200">
    <property type="entry name" value="INOSITOL 5-PHOSPHATASE"/>
    <property type="match status" value="1"/>
</dbReference>
<dbReference type="OrthoDB" id="7862313at2759"/>
<dbReference type="EMBL" id="UYRT01077862">
    <property type="protein sequence ID" value="VDN17053.1"/>
    <property type="molecule type" value="Genomic_DNA"/>
</dbReference>
<evidence type="ECO:0000313" key="4">
    <source>
        <dbReference type="WBParaSite" id="GPUH_0001016401-mRNA-1"/>
    </source>
</evidence>
<protein>
    <submittedName>
        <fullName evidence="4">IPPc domain-containing protein</fullName>
    </submittedName>
</protein>
<name>A0A183DN60_9BILA</name>
<dbReference type="Gene3D" id="3.60.10.10">
    <property type="entry name" value="Endonuclease/exonuclease/phosphatase"/>
    <property type="match status" value="1"/>
</dbReference>
<dbReference type="SUPFAM" id="SSF56219">
    <property type="entry name" value="DNase I-like"/>
    <property type="match status" value="1"/>
</dbReference>
<reference evidence="2 3" key="2">
    <citation type="submission" date="2018-11" db="EMBL/GenBank/DDBJ databases">
        <authorList>
            <consortium name="Pathogen Informatics"/>
        </authorList>
    </citation>
    <scope>NUCLEOTIDE SEQUENCE [LARGE SCALE GENOMIC DNA]</scope>
</reference>
<dbReference type="GO" id="GO:0016020">
    <property type="term" value="C:membrane"/>
    <property type="evidence" value="ECO:0007669"/>
    <property type="project" value="TreeGrafter"/>
</dbReference>